<dbReference type="GO" id="GO:0000160">
    <property type="term" value="P:phosphorelay signal transduction system"/>
    <property type="evidence" value="ECO:0007669"/>
    <property type="project" value="InterPro"/>
</dbReference>
<dbReference type="CDD" id="cd17535">
    <property type="entry name" value="REC_NarL-like"/>
    <property type="match status" value="1"/>
</dbReference>
<dbReference type="Pfam" id="PF00072">
    <property type="entry name" value="Response_reg"/>
    <property type="match status" value="1"/>
</dbReference>
<dbReference type="KEGG" id="tmar:MARIT_2479"/>
<dbReference type="STRING" id="1349785.GCA_000509405_02302"/>
<keyword evidence="4" id="KW-1185">Reference proteome</keyword>
<dbReference type="GeneID" id="47723947"/>
<gene>
    <name evidence="3" type="ORF">MARIT_2479</name>
</gene>
<dbReference type="Proteomes" id="UP000231564">
    <property type="component" value="Chromosome MARIT"/>
</dbReference>
<name>A0A2H1EBU1_9FLAO</name>
<proteinExistence type="predicted"/>
<dbReference type="OrthoDB" id="9795108at2"/>
<feature type="domain" description="Response regulatory" evidence="2">
    <location>
        <begin position="2"/>
        <end position="120"/>
    </location>
</feature>
<evidence type="ECO:0000259" key="2">
    <source>
        <dbReference type="PROSITE" id="PS50110"/>
    </source>
</evidence>
<dbReference type="AlphaFoldDB" id="A0A2H1EBU1"/>
<feature type="modified residue" description="4-aspartylphosphate" evidence="1">
    <location>
        <position position="55"/>
    </location>
</feature>
<sequence>MTVHIADDCSLIADGFESLFKATQNTSIKIIGRSSNGEELIEWLHNNMVDIVILDIDMPKKNGIEVLQYLKKYAIAQKVIVVSEYLLLDFIKKTMENGAEGYISKQFAYANILEGLEEVYKGNTYLSTDVQELLVQEYLNFYQGSNSEFARLILGKSLSKQKIRELLLHAKRYDSVEIPA</sequence>
<dbReference type="EMBL" id="LT634361">
    <property type="protein sequence ID" value="SFZ84036.1"/>
    <property type="molecule type" value="Genomic_DNA"/>
</dbReference>
<reference evidence="3 4" key="1">
    <citation type="submission" date="2016-11" db="EMBL/GenBank/DDBJ databases">
        <authorList>
            <person name="Jaros S."/>
            <person name="Januszkiewicz K."/>
            <person name="Wedrychowicz H."/>
        </authorList>
    </citation>
    <scope>NUCLEOTIDE SEQUENCE [LARGE SCALE GENOMIC DNA]</scope>
    <source>
        <strain evidence="3">NCIMB 2154T</strain>
    </source>
</reference>
<protein>
    <submittedName>
        <fullName evidence="3">Two-component system response regulatory protein, LuxR family</fullName>
    </submittedName>
</protein>
<dbReference type="RefSeq" id="WP_024740382.1">
    <property type="nucleotide sequence ID" value="NZ_BAUG01000006.1"/>
</dbReference>
<dbReference type="InterPro" id="IPR001789">
    <property type="entry name" value="Sig_transdc_resp-reg_receiver"/>
</dbReference>
<dbReference type="InterPro" id="IPR051015">
    <property type="entry name" value="EvgA-like"/>
</dbReference>
<dbReference type="PROSITE" id="PS50110">
    <property type="entry name" value="RESPONSE_REGULATORY"/>
    <property type="match status" value="1"/>
</dbReference>
<dbReference type="SMART" id="SM00448">
    <property type="entry name" value="REC"/>
    <property type="match status" value="1"/>
</dbReference>
<dbReference type="InterPro" id="IPR058245">
    <property type="entry name" value="NreC/VraR/RcsB-like_REC"/>
</dbReference>
<dbReference type="InterPro" id="IPR011006">
    <property type="entry name" value="CheY-like_superfamily"/>
</dbReference>
<accession>A0A2H1EBU1</accession>
<evidence type="ECO:0000256" key="1">
    <source>
        <dbReference type="PROSITE-ProRule" id="PRU00169"/>
    </source>
</evidence>
<evidence type="ECO:0000313" key="3">
    <source>
        <dbReference type="EMBL" id="SFZ84036.1"/>
    </source>
</evidence>
<keyword evidence="1" id="KW-0597">Phosphoprotein</keyword>
<dbReference type="Gene3D" id="3.40.50.2300">
    <property type="match status" value="1"/>
</dbReference>
<evidence type="ECO:0000313" key="4">
    <source>
        <dbReference type="Proteomes" id="UP000231564"/>
    </source>
</evidence>
<dbReference type="PANTHER" id="PTHR45566:SF2">
    <property type="entry name" value="NARL SUBFAMILY"/>
    <property type="match status" value="1"/>
</dbReference>
<dbReference type="PANTHER" id="PTHR45566">
    <property type="entry name" value="HTH-TYPE TRANSCRIPTIONAL REGULATOR YHJB-RELATED"/>
    <property type="match status" value="1"/>
</dbReference>
<organism evidence="3 4">
    <name type="scientific">Tenacibaculum maritimum NCIMB 2154</name>
    <dbReference type="NCBI Taxonomy" id="1349785"/>
    <lineage>
        <taxon>Bacteria</taxon>
        <taxon>Pseudomonadati</taxon>
        <taxon>Bacteroidota</taxon>
        <taxon>Flavobacteriia</taxon>
        <taxon>Flavobacteriales</taxon>
        <taxon>Flavobacteriaceae</taxon>
        <taxon>Tenacibaculum</taxon>
    </lineage>
</organism>
<dbReference type="SUPFAM" id="SSF52172">
    <property type="entry name" value="CheY-like"/>
    <property type="match status" value="1"/>
</dbReference>